<dbReference type="AlphaFoldDB" id="A0A3E2HJ01"/>
<gene>
    <name evidence="2" type="ORF">B7463_g2947</name>
</gene>
<feature type="non-terminal residue" evidence="2">
    <location>
        <position position="1"/>
    </location>
</feature>
<evidence type="ECO:0000313" key="3">
    <source>
        <dbReference type="Proteomes" id="UP000258309"/>
    </source>
</evidence>
<feature type="domain" description="DUF7770" evidence="1">
    <location>
        <begin position="40"/>
        <end position="188"/>
    </location>
</feature>
<sequence>MGCGLSESHELNYDPVRYENGEAKTGEAKTRDPHRIVIQVHFIAQSVLENGGNHWGISLQTGPEEYVRLNMDPSNVLGAQAPDHGYRGRLYIRRDAVTYKPEKIVTIPANPGHSVFQFIDVITNEGNHLYDFTTRCRGCTGWILEQLMLFEHHHLIPGGYDLANVISQQWEGGRATNLHTGVTRGTYMRNTTYGGWAGRDALRRR</sequence>
<reference evidence="2 3" key="1">
    <citation type="submission" date="2018-05" db="EMBL/GenBank/DDBJ databases">
        <title>Draft genome sequence of Scytalidium lignicola DSM 105466, a ubiquitous saprotrophic fungus.</title>
        <authorList>
            <person name="Buettner E."/>
            <person name="Gebauer A.M."/>
            <person name="Hofrichter M."/>
            <person name="Liers C."/>
            <person name="Kellner H."/>
        </authorList>
    </citation>
    <scope>NUCLEOTIDE SEQUENCE [LARGE SCALE GENOMIC DNA]</scope>
    <source>
        <strain evidence="2 3">DSM 105466</strain>
    </source>
</reference>
<comment type="caution">
    <text evidence="2">The sequence shown here is derived from an EMBL/GenBank/DDBJ whole genome shotgun (WGS) entry which is preliminary data.</text>
</comment>
<accession>A0A3E2HJ01</accession>
<name>A0A3E2HJ01_SCYLI</name>
<proteinExistence type="predicted"/>
<evidence type="ECO:0000259" key="1">
    <source>
        <dbReference type="Pfam" id="PF24968"/>
    </source>
</evidence>
<dbReference type="STRING" id="5539.A0A3E2HJ01"/>
<protein>
    <recommendedName>
        <fullName evidence="1">DUF7770 domain-containing protein</fullName>
    </recommendedName>
</protein>
<dbReference type="OMA" id="GCTGWIL"/>
<keyword evidence="3" id="KW-1185">Reference proteome</keyword>
<dbReference type="OrthoDB" id="3527137at2759"/>
<dbReference type="EMBL" id="NCSJ02000036">
    <property type="protein sequence ID" value="RFU33367.1"/>
    <property type="molecule type" value="Genomic_DNA"/>
</dbReference>
<dbReference type="InterPro" id="IPR056672">
    <property type="entry name" value="DUF7770"/>
</dbReference>
<feature type="non-terminal residue" evidence="2">
    <location>
        <position position="205"/>
    </location>
</feature>
<dbReference type="Pfam" id="PF24968">
    <property type="entry name" value="DUF7770"/>
    <property type="match status" value="1"/>
</dbReference>
<evidence type="ECO:0000313" key="2">
    <source>
        <dbReference type="EMBL" id="RFU33367.1"/>
    </source>
</evidence>
<dbReference type="Proteomes" id="UP000258309">
    <property type="component" value="Unassembled WGS sequence"/>
</dbReference>
<organism evidence="2 3">
    <name type="scientific">Scytalidium lignicola</name>
    <name type="common">Hyphomycete</name>
    <dbReference type="NCBI Taxonomy" id="5539"/>
    <lineage>
        <taxon>Eukaryota</taxon>
        <taxon>Fungi</taxon>
        <taxon>Dikarya</taxon>
        <taxon>Ascomycota</taxon>
        <taxon>Pezizomycotina</taxon>
        <taxon>Leotiomycetes</taxon>
        <taxon>Leotiomycetes incertae sedis</taxon>
        <taxon>Scytalidium</taxon>
    </lineage>
</organism>